<dbReference type="Proteomes" id="UP000007797">
    <property type="component" value="Unassembled WGS sequence"/>
</dbReference>
<dbReference type="STRING" id="1054147.F4PTA0"/>
<keyword evidence="2 6" id="KW-0999">Mitochondrion inner membrane</keyword>
<dbReference type="PANTHER" id="PTHR12922">
    <property type="entry name" value="UBIQUINONE BIOSYNTHESIS PROTEIN"/>
    <property type="match status" value="1"/>
</dbReference>
<evidence type="ECO:0000256" key="2">
    <source>
        <dbReference type="ARBA" id="ARBA00022792"/>
    </source>
</evidence>
<dbReference type="AlphaFoldDB" id="F4PTA0"/>
<dbReference type="Pfam" id="PF05019">
    <property type="entry name" value="Coq4"/>
    <property type="match status" value="1"/>
</dbReference>
<keyword evidence="8" id="KW-1185">Reference proteome</keyword>
<keyword evidence="6" id="KW-0479">Metal-binding</keyword>
<comment type="function">
    <text evidence="6">Lyase that catalyzes the C1-decarboxylation of 4-hydroxy-3-methoxy-5-(all-trans-polyprenyl)benzoic acid into 2-methoxy-6-(all-trans-polyprenyl)phenol during ubiquinone biosynthesis.</text>
</comment>
<keyword evidence="5 6" id="KW-0456">Lyase</keyword>
<feature type="binding site" evidence="6">
    <location>
        <position position="181"/>
    </location>
    <ligand>
        <name>Zn(2+)</name>
        <dbReference type="ChEBI" id="CHEBI:29105"/>
    </ligand>
</feature>
<name>F4PTA0_CACFS</name>
<comment type="similarity">
    <text evidence="6">Belongs to the COQ4 family.</text>
</comment>
<evidence type="ECO:0000256" key="6">
    <source>
        <dbReference type="HAMAP-Rule" id="MF_03111"/>
    </source>
</evidence>
<accession>F4PTA0</accession>
<gene>
    <name evidence="7" type="primary">coq4</name>
    <name evidence="7" type="ORF">DFA_00701</name>
</gene>
<dbReference type="GO" id="GO:0031314">
    <property type="term" value="C:extrinsic component of mitochondrial inner membrane"/>
    <property type="evidence" value="ECO:0007669"/>
    <property type="project" value="UniProtKB-UniRule"/>
</dbReference>
<proteinExistence type="inferred from homology"/>
<comment type="subunit">
    <text evidence="6">Component of a multi-subunit COQ enzyme complex.</text>
</comment>
<keyword evidence="6" id="KW-0862">Zinc</keyword>
<comment type="cofactor">
    <cofactor evidence="6">
        <name>Zn(2+)</name>
        <dbReference type="ChEBI" id="CHEBI:29105"/>
    </cofactor>
</comment>
<comment type="pathway">
    <text evidence="6">Cofactor biosynthesis; ubiquinone biosynthesis.</text>
</comment>
<comment type="catalytic activity">
    <reaction evidence="6">
        <text>a 4-hydroxy-3-methoxy-5-(all-trans-polyprenyl)benzoate + H(+) = a 2-methoxy-6-(all-trans-polyprenyl)phenol + CO2</text>
        <dbReference type="Rhea" id="RHEA:81179"/>
        <dbReference type="Rhea" id="RHEA-COMP:9551"/>
        <dbReference type="Rhea" id="RHEA-COMP:10931"/>
        <dbReference type="ChEBI" id="CHEBI:15378"/>
        <dbReference type="ChEBI" id="CHEBI:16526"/>
        <dbReference type="ChEBI" id="CHEBI:62731"/>
        <dbReference type="ChEBI" id="CHEBI:84443"/>
        <dbReference type="EC" id="4.1.1.130"/>
    </reaction>
</comment>
<keyword evidence="1 6" id="KW-0831">Ubiquinone biosynthesis</keyword>
<evidence type="ECO:0000256" key="3">
    <source>
        <dbReference type="ARBA" id="ARBA00023128"/>
    </source>
</evidence>
<evidence type="ECO:0000313" key="7">
    <source>
        <dbReference type="EMBL" id="EGG20836.1"/>
    </source>
</evidence>
<feature type="binding site" evidence="6">
    <location>
        <position position="185"/>
    </location>
    <ligand>
        <name>Zn(2+)</name>
        <dbReference type="ChEBI" id="CHEBI:29105"/>
    </ligand>
</feature>
<dbReference type="EC" id="4.1.1.130" evidence="6"/>
<comment type="subcellular location">
    <subcellularLocation>
        <location evidence="6">Mitochondrion inner membrane</location>
        <topology evidence="6">Peripheral membrane protein</topology>
        <orientation evidence="6">Matrix side</orientation>
    </subcellularLocation>
</comment>
<dbReference type="GeneID" id="14874163"/>
<organism evidence="7 8">
    <name type="scientific">Cavenderia fasciculata</name>
    <name type="common">Slime mold</name>
    <name type="synonym">Dictyostelium fasciculatum</name>
    <dbReference type="NCBI Taxonomy" id="261658"/>
    <lineage>
        <taxon>Eukaryota</taxon>
        <taxon>Amoebozoa</taxon>
        <taxon>Evosea</taxon>
        <taxon>Eumycetozoa</taxon>
        <taxon>Dictyostelia</taxon>
        <taxon>Acytosteliales</taxon>
        <taxon>Cavenderiaceae</taxon>
        <taxon>Cavenderia</taxon>
    </lineage>
</organism>
<keyword evidence="4 6" id="KW-0472">Membrane</keyword>
<dbReference type="EMBL" id="GL883010">
    <property type="protein sequence ID" value="EGG20836.1"/>
    <property type="molecule type" value="Genomic_DNA"/>
</dbReference>
<dbReference type="InterPro" id="IPR027540">
    <property type="entry name" value="Coq4_euk"/>
</dbReference>
<dbReference type="GO" id="GO:0008270">
    <property type="term" value="F:zinc ion binding"/>
    <property type="evidence" value="ECO:0007669"/>
    <property type="project" value="UniProtKB-UniRule"/>
</dbReference>
<keyword evidence="3 6" id="KW-0496">Mitochondrion</keyword>
<evidence type="ECO:0000313" key="8">
    <source>
        <dbReference type="Proteomes" id="UP000007797"/>
    </source>
</evidence>
<dbReference type="UniPathway" id="UPA00232"/>
<evidence type="ECO:0000256" key="5">
    <source>
        <dbReference type="ARBA" id="ARBA00023239"/>
    </source>
</evidence>
<dbReference type="OMA" id="YYERHFH"/>
<dbReference type="KEGG" id="dfa:DFA_00701"/>
<dbReference type="HAMAP" id="MF_03111">
    <property type="entry name" value="Coq4"/>
    <property type="match status" value="1"/>
</dbReference>
<feature type="binding site" evidence="6">
    <location>
        <position position="197"/>
    </location>
    <ligand>
        <name>Zn(2+)</name>
        <dbReference type="ChEBI" id="CHEBI:29105"/>
    </ligand>
</feature>
<dbReference type="GO" id="GO:0120539">
    <property type="term" value="F:4-hydroxy-3-methoxy-5-polyprenylbenzoate decarboxylase activity"/>
    <property type="evidence" value="ECO:0007669"/>
    <property type="project" value="UniProtKB-EC"/>
</dbReference>
<dbReference type="PANTHER" id="PTHR12922:SF7">
    <property type="entry name" value="UBIQUINONE BIOSYNTHESIS PROTEIN COQ4 HOMOLOG, MITOCHONDRIAL"/>
    <property type="match status" value="1"/>
</dbReference>
<dbReference type="RefSeq" id="XP_004358686.1">
    <property type="nucleotide sequence ID" value="XM_004358629.1"/>
</dbReference>
<protein>
    <recommendedName>
        <fullName evidence="6">Ubiquinone biosynthesis protein COQ4 homolog, mitochondrial</fullName>
    </recommendedName>
    <alternativeName>
        <fullName evidence="6">4-hydroxy-3-methoxy-5-polyprenylbenzoate decarboxylase</fullName>
        <ecNumber evidence="6">4.1.1.130</ecNumber>
    </alternativeName>
    <alternativeName>
        <fullName evidence="6">Coenzyme Q biosynthesis protein 4 homolog</fullName>
    </alternativeName>
</protein>
<reference evidence="8" key="1">
    <citation type="journal article" date="2011" name="Genome Res.">
        <title>Phylogeny-wide analysis of social amoeba genomes highlights ancient origins for complex intercellular communication.</title>
        <authorList>
            <person name="Heidel A.J."/>
            <person name="Lawal H.M."/>
            <person name="Felder M."/>
            <person name="Schilde C."/>
            <person name="Helps N.R."/>
            <person name="Tunggal B."/>
            <person name="Rivero F."/>
            <person name="John U."/>
            <person name="Schleicher M."/>
            <person name="Eichinger L."/>
            <person name="Platzer M."/>
            <person name="Noegel A.A."/>
            <person name="Schaap P."/>
            <person name="Gloeckner G."/>
        </authorList>
    </citation>
    <scope>NUCLEOTIDE SEQUENCE [LARGE SCALE GENOMIC DNA]</scope>
    <source>
        <strain evidence="8">SH3</strain>
    </source>
</reference>
<feature type="binding site" evidence="6">
    <location>
        <position position="182"/>
    </location>
    <ligand>
        <name>Zn(2+)</name>
        <dbReference type="ChEBI" id="CHEBI:29105"/>
    </ligand>
</feature>
<dbReference type="OrthoDB" id="4249at2759"/>
<sequence>MMIRSTLQSVLRVSSTSTTSNQRCLTSLTVLQSPSSSFSYCYSTSSFNTTTTEEKKKRNVLPTNLFQKVLLGVGSSLIAMYNPGRTDMVAALGEVSGGCVLPHLKTKMMNDSDGRWLLEHKPRIRIETLPEQLSSLAPDTFGGAYYKFLTDNGFSPDDRAEVRMVEDDDEAYVLQRYREVHDFWHVLADIPPNVPGELAIKWLEMVQTGQPMCALSALVGPLRLPFQQQRQLIQHTAPWAVRCGRNSKFLLNVIYENHWNDNLIELRKKLNFEPYSGPTIIDK</sequence>
<evidence type="ECO:0000256" key="1">
    <source>
        <dbReference type="ARBA" id="ARBA00022688"/>
    </source>
</evidence>
<evidence type="ECO:0000256" key="4">
    <source>
        <dbReference type="ARBA" id="ARBA00023136"/>
    </source>
</evidence>
<dbReference type="InterPro" id="IPR007715">
    <property type="entry name" value="Coq4"/>
</dbReference>